<evidence type="ECO:0000256" key="3">
    <source>
        <dbReference type="SAM" id="SignalP"/>
    </source>
</evidence>
<dbReference type="InterPro" id="IPR019819">
    <property type="entry name" value="Carboxylesterase_B_CS"/>
</dbReference>
<keyword evidence="6" id="KW-1185">Reference proteome</keyword>
<reference evidence="5" key="1">
    <citation type="journal article" date="2020" name="Fungal Divers.">
        <title>Resolving the Mortierellaceae phylogeny through synthesis of multi-gene phylogenetics and phylogenomics.</title>
        <authorList>
            <person name="Vandepol N."/>
            <person name="Liber J."/>
            <person name="Desiro A."/>
            <person name="Na H."/>
            <person name="Kennedy M."/>
            <person name="Barry K."/>
            <person name="Grigoriev I.V."/>
            <person name="Miller A.N."/>
            <person name="O'Donnell K."/>
            <person name="Stajich J.E."/>
            <person name="Bonito G."/>
        </authorList>
    </citation>
    <scope>NUCLEOTIDE SEQUENCE</scope>
    <source>
        <strain evidence="5">KOD1015</strain>
    </source>
</reference>
<dbReference type="InterPro" id="IPR016187">
    <property type="entry name" value="CTDL_fold"/>
</dbReference>
<evidence type="ECO:0000313" key="5">
    <source>
        <dbReference type="EMBL" id="KAF9582948.1"/>
    </source>
</evidence>
<sequence length="713" mass="77838">MIIVQTALFAVIAATSLAAPLEILPNAPSAKELGGTHILLNNDLDSLTPKFPVVLLSRPRSQAEARTYCEKIGENLLDIRNNTEQLIETLDLSTVARYELNQASRFWVADPNPSNSSCAAFDRRQKKIVSLSCATSLPSFCTGSPIRTKIDSSPTNKQVRVDTSKAGAFQGYRDRDSFRFLGIPYAKPPVGDLRFMAPQPLDSPASGAVHNALKFGNACIQLDLLGNVTGNPATDESLLRAKASEDCLYLNVYTPSLKQTGLKGLPVMVYVHGGGFILHASSMGLYEAGNLVSRGGAVVVTLNYRLSVFGMFEHAPEIPRSKAPGNNPTRDQILALKWIQANIAAFGGDPNEVTIFGESAGGWSMRALLSAPSAQSLYKHVISMSDPINFPFISPKISSGVFGARFMSALNCSGTDLACIQNKSVDEVNAAQKDALFYTISQPRFNWMNPISFFIPVVDGDLIPQDFSDLVEAGRFNKKAKVLWGVVKDEMSMGIPALFPNPIPPENVTEAMDKGFGGNITHLIINSPYYQLDPSDPDTVRATISNANTDIIFRCPTLVLSQQVAAKGTSGLYVYQIDHGRSPNIMYGGDMYPFLKNRVVHADDIIPAFGSGDIMPGIPQTGDDARFSRQLIDRFTTFAKTGNPNPDKKVASVANRNPDLMSIQWPLYSPQAAVMHININSELLKNKDTDRCNWVSEKIQFDYQDHGPDDFKK</sequence>
<keyword evidence="2" id="KW-0378">Hydrolase</keyword>
<dbReference type="InterPro" id="IPR050309">
    <property type="entry name" value="Type-B_Carboxylest/Lipase"/>
</dbReference>
<dbReference type="GO" id="GO:0016787">
    <property type="term" value="F:hydrolase activity"/>
    <property type="evidence" value="ECO:0007669"/>
    <property type="project" value="UniProtKB-KW"/>
</dbReference>
<dbReference type="EMBL" id="JAABOA010000862">
    <property type="protein sequence ID" value="KAF9582948.1"/>
    <property type="molecule type" value="Genomic_DNA"/>
</dbReference>
<dbReference type="PROSITE" id="PS00122">
    <property type="entry name" value="CARBOXYLESTERASE_B_1"/>
    <property type="match status" value="1"/>
</dbReference>
<dbReference type="AlphaFoldDB" id="A0A9P6FW39"/>
<evidence type="ECO:0000256" key="1">
    <source>
        <dbReference type="ARBA" id="ARBA00005964"/>
    </source>
</evidence>
<dbReference type="InterPro" id="IPR019826">
    <property type="entry name" value="Carboxylesterase_B_AS"/>
</dbReference>
<dbReference type="InterPro" id="IPR029058">
    <property type="entry name" value="AB_hydrolase_fold"/>
</dbReference>
<comment type="similarity">
    <text evidence="1">Belongs to the type-B carboxylesterase/lipase family.</text>
</comment>
<organism evidence="5 6">
    <name type="scientific">Lunasporangiospora selenospora</name>
    <dbReference type="NCBI Taxonomy" id="979761"/>
    <lineage>
        <taxon>Eukaryota</taxon>
        <taxon>Fungi</taxon>
        <taxon>Fungi incertae sedis</taxon>
        <taxon>Mucoromycota</taxon>
        <taxon>Mortierellomycotina</taxon>
        <taxon>Mortierellomycetes</taxon>
        <taxon>Mortierellales</taxon>
        <taxon>Mortierellaceae</taxon>
        <taxon>Lunasporangiospora</taxon>
    </lineage>
</organism>
<feature type="signal peptide" evidence="3">
    <location>
        <begin position="1"/>
        <end position="18"/>
    </location>
</feature>
<dbReference type="InterPro" id="IPR002018">
    <property type="entry name" value="CarbesteraseB"/>
</dbReference>
<feature type="chain" id="PRO_5040478072" description="Carboxylesterase type B domain-containing protein" evidence="3">
    <location>
        <begin position="19"/>
        <end position="713"/>
    </location>
</feature>
<name>A0A9P6FW39_9FUNG</name>
<comment type="caution">
    <text evidence="5">The sequence shown here is derived from an EMBL/GenBank/DDBJ whole genome shotgun (WGS) entry which is preliminary data.</text>
</comment>
<evidence type="ECO:0000259" key="4">
    <source>
        <dbReference type="Pfam" id="PF00135"/>
    </source>
</evidence>
<dbReference type="SUPFAM" id="SSF56436">
    <property type="entry name" value="C-type lectin-like"/>
    <property type="match status" value="1"/>
</dbReference>
<protein>
    <recommendedName>
        <fullName evidence="4">Carboxylesterase type B domain-containing protein</fullName>
    </recommendedName>
</protein>
<keyword evidence="3" id="KW-0732">Signal</keyword>
<evidence type="ECO:0000313" key="6">
    <source>
        <dbReference type="Proteomes" id="UP000780801"/>
    </source>
</evidence>
<feature type="domain" description="Carboxylesterase type B" evidence="4">
    <location>
        <begin position="163"/>
        <end position="689"/>
    </location>
</feature>
<dbReference type="SUPFAM" id="SSF53474">
    <property type="entry name" value="alpha/beta-Hydrolases"/>
    <property type="match status" value="1"/>
</dbReference>
<dbReference type="Gene3D" id="3.40.50.1820">
    <property type="entry name" value="alpha/beta hydrolase"/>
    <property type="match status" value="1"/>
</dbReference>
<dbReference type="Proteomes" id="UP000780801">
    <property type="component" value="Unassembled WGS sequence"/>
</dbReference>
<dbReference type="CDD" id="cd00037">
    <property type="entry name" value="CLECT"/>
    <property type="match status" value="1"/>
</dbReference>
<dbReference type="OrthoDB" id="408631at2759"/>
<dbReference type="PANTHER" id="PTHR11559">
    <property type="entry name" value="CARBOXYLESTERASE"/>
    <property type="match status" value="1"/>
</dbReference>
<gene>
    <name evidence="5" type="ORF">BGW38_010545</name>
</gene>
<evidence type="ECO:0000256" key="2">
    <source>
        <dbReference type="ARBA" id="ARBA00022801"/>
    </source>
</evidence>
<proteinExistence type="inferred from homology"/>
<dbReference type="PROSITE" id="PS00941">
    <property type="entry name" value="CARBOXYLESTERASE_B_2"/>
    <property type="match status" value="1"/>
</dbReference>
<dbReference type="Pfam" id="PF00135">
    <property type="entry name" value="COesterase"/>
    <property type="match status" value="1"/>
</dbReference>
<accession>A0A9P6FW39</accession>